<reference evidence="1" key="1">
    <citation type="journal article" date="2020" name="Nature">
        <title>Giant virus diversity and host interactions through global metagenomics.</title>
        <authorList>
            <person name="Schulz F."/>
            <person name="Roux S."/>
            <person name="Paez-Espino D."/>
            <person name="Jungbluth S."/>
            <person name="Walsh D.A."/>
            <person name="Denef V.J."/>
            <person name="McMahon K.D."/>
            <person name="Konstantinidis K.T."/>
            <person name="Eloe-Fadrosh E.A."/>
            <person name="Kyrpides N.C."/>
            <person name="Woyke T."/>
        </authorList>
    </citation>
    <scope>NUCLEOTIDE SEQUENCE</scope>
    <source>
        <strain evidence="1">GVMAG-M-3300023184-190</strain>
    </source>
</reference>
<sequence length="118" mass="13180">MATTTLPREFYPATEEAILAAGGRSVPIIKYKFNEFKRQAKANEVLIMLLDTGLFKKTAYVVTDENRYAVHMRGLNNGYVVSCHYYFVPKDNIMTQVTSSIIDNLATTATVLHVATDA</sequence>
<accession>A0A6C0I4J3</accession>
<name>A0A6C0I4J3_9ZZZZ</name>
<evidence type="ECO:0000313" key="1">
    <source>
        <dbReference type="EMBL" id="QHT87500.1"/>
    </source>
</evidence>
<proteinExistence type="predicted"/>
<dbReference type="AlphaFoldDB" id="A0A6C0I4J3"/>
<protein>
    <submittedName>
        <fullName evidence="1">Uncharacterized protein</fullName>
    </submittedName>
</protein>
<organism evidence="1">
    <name type="scientific">viral metagenome</name>
    <dbReference type="NCBI Taxonomy" id="1070528"/>
    <lineage>
        <taxon>unclassified sequences</taxon>
        <taxon>metagenomes</taxon>
        <taxon>organismal metagenomes</taxon>
    </lineage>
</organism>
<dbReference type="EMBL" id="MN740090">
    <property type="protein sequence ID" value="QHT87500.1"/>
    <property type="molecule type" value="Genomic_DNA"/>
</dbReference>